<feature type="domain" description="Gliding motility-associated protein GldM second immunoglobulin-like" evidence="2">
    <location>
        <begin position="15"/>
        <end position="91"/>
    </location>
</feature>
<sequence>MEALKVSDNSKLEAVLETSNLNIVYRGVSNPIKISFPNAIDIKAVGVGLSKKEGIGNYLMIPGSGKTVDITIKAEMIDGSIITDVKTLRIKDIGKLIGRINEIGCGNKCDVLMNKNQFKNALITSDLDDFLYPYYFKVTSFKIKANNTETIKVDGNQITTDISIKLEKTLNIGDKVIIFDLKVKSNSGYRIKPPSPIFIKIIE</sequence>
<evidence type="ECO:0000259" key="2">
    <source>
        <dbReference type="Pfam" id="PF21602"/>
    </source>
</evidence>
<dbReference type="EMBL" id="JAEMEF010000012">
    <property type="protein sequence ID" value="MBL7560676.1"/>
    <property type="molecule type" value="Genomic_DNA"/>
</dbReference>
<dbReference type="Pfam" id="PF12080">
    <property type="entry name" value="GldM_4th"/>
    <property type="match status" value="1"/>
</dbReference>
<dbReference type="Proteomes" id="UP000605013">
    <property type="component" value="Unassembled WGS sequence"/>
</dbReference>
<organism evidence="3 4">
    <name type="scientific">Olleya sediminilitoris</name>
    <dbReference type="NCBI Taxonomy" id="2795739"/>
    <lineage>
        <taxon>Bacteria</taxon>
        <taxon>Pseudomonadati</taxon>
        <taxon>Bacteroidota</taxon>
        <taxon>Flavobacteriia</taxon>
        <taxon>Flavobacteriales</taxon>
        <taxon>Flavobacteriaceae</taxon>
    </lineage>
</organism>
<proteinExistence type="predicted"/>
<keyword evidence="4" id="KW-1185">Reference proteome</keyword>
<gene>
    <name evidence="3" type="ORF">JAO71_12785</name>
</gene>
<evidence type="ECO:0000313" key="3">
    <source>
        <dbReference type="EMBL" id="MBL7560676.1"/>
    </source>
</evidence>
<dbReference type="RefSeq" id="WP_203001208.1">
    <property type="nucleotide sequence ID" value="NZ_JAEMEF010000012.1"/>
</dbReference>
<feature type="domain" description="Gliding motility-associated protein GldM C-terminal" evidence="1">
    <location>
        <begin position="113"/>
        <end position="201"/>
    </location>
</feature>
<name>A0ABS1WNG8_9FLAO</name>
<dbReference type="Pfam" id="PF21602">
    <property type="entry name" value="GldM_3rd"/>
    <property type="match status" value="1"/>
</dbReference>
<evidence type="ECO:0008006" key="5">
    <source>
        <dbReference type="Google" id="ProtNLM"/>
    </source>
</evidence>
<dbReference type="InterPro" id="IPR048406">
    <property type="entry name" value="GldM_Ig-like-2"/>
</dbReference>
<protein>
    <recommendedName>
        <fullName evidence="5">Gliding motility-associated protein GldM C-terminal domain-containing protein</fullName>
    </recommendedName>
</protein>
<evidence type="ECO:0000313" key="4">
    <source>
        <dbReference type="Proteomes" id="UP000605013"/>
    </source>
</evidence>
<comment type="caution">
    <text evidence="3">The sequence shown here is derived from an EMBL/GenBank/DDBJ whole genome shotgun (WGS) entry which is preliminary data.</text>
</comment>
<accession>A0ABS1WNG8</accession>
<reference evidence="3 4" key="1">
    <citation type="submission" date="2020-12" db="EMBL/GenBank/DDBJ databases">
        <title>Olleya sediminilitoris sp. nov., isolated from a tidal flat.</title>
        <authorList>
            <person name="Park S."/>
            <person name="Yoon J.-H."/>
        </authorList>
    </citation>
    <scope>NUCLEOTIDE SEQUENCE [LARGE SCALE GENOMIC DNA]</scope>
    <source>
        <strain evidence="3 4">YSTF-M6</strain>
    </source>
</reference>
<evidence type="ECO:0000259" key="1">
    <source>
        <dbReference type="Pfam" id="PF12080"/>
    </source>
</evidence>
<dbReference type="InterPro" id="IPR022719">
    <property type="entry name" value="Motility-assoc_prot_GldM_C"/>
</dbReference>